<accession>A0A0P6Y3B8</accession>
<organism evidence="2 3">
    <name type="scientific">Herpetosiphon geysericola</name>
    <dbReference type="NCBI Taxonomy" id="70996"/>
    <lineage>
        <taxon>Bacteria</taxon>
        <taxon>Bacillati</taxon>
        <taxon>Chloroflexota</taxon>
        <taxon>Chloroflexia</taxon>
        <taxon>Herpetosiphonales</taxon>
        <taxon>Herpetosiphonaceae</taxon>
        <taxon>Herpetosiphon</taxon>
    </lineage>
</organism>
<evidence type="ECO:0000256" key="1">
    <source>
        <dbReference type="SAM" id="Phobius"/>
    </source>
</evidence>
<dbReference type="STRING" id="70996.SE18_07175"/>
<dbReference type="Proteomes" id="UP000050277">
    <property type="component" value="Unassembled WGS sequence"/>
</dbReference>
<evidence type="ECO:0000313" key="3">
    <source>
        <dbReference type="Proteomes" id="UP000050277"/>
    </source>
</evidence>
<keyword evidence="1" id="KW-1133">Transmembrane helix</keyword>
<dbReference type="PANTHER" id="PTHR39419:SF1">
    <property type="entry name" value="SLL0814 PROTEIN"/>
    <property type="match status" value="1"/>
</dbReference>
<feature type="transmembrane region" description="Helical" evidence="1">
    <location>
        <begin position="236"/>
        <end position="254"/>
    </location>
</feature>
<reference evidence="2 3" key="1">
    <citation type="submission" date="2015-07" db="EMBL/GenBank/DDBJ databases">
        <title>Whole genome sequence of Herpetosiphon geysericola DSM 7119.</title>
        <authorList>
            <person name="Hemp J."/>
            <person name="Ward L.M."/>
            <person name="Pace L.A."/>
            <person name="Fischer W.W."/>
        </authorList>
    </citation>
    <scope>NUCLEOTIDE SEQUENCE [LARGE SCALE GENOMIC DNA]</scope>
    <source>
        <strain evidence="2 3">DSM 7119</strain>
    </source>
</reference>
<evidence type="ECO:0008006" key="4">
    <source>
        <dbReference type="Google" id="ProtNLM"/>
    </source>
</evidence>
<dbReference type="PANTHER" id="PTHR39419">
    <property type="entry name" value="SLL0814 PROTEIN"/>
    <property type="match status" value="1"/>
</dbReference>
<keyword evidence="1" id="KW-0472">Membrane</keyword>
<feature type="transmembrane region" description="Helical" evidence="1">
    <location>
        <begin position="67"/>
        <end position="85"/>
    </location>
</feature>
<comment type="caution">
    <text evidence="2">The sequence shown here is derived from an EMBL/GenBank/DDBJ whole genome shotgun (WGS) entry which is preliminary data.</text>
</comment>
<feature type="transmembrane region" description="Helical" evidence="1">
    <location>
        <begin position="212"/>
        <end position="230"/>
    </location>
</feature>
<keyword evidence="3" id="KW-1185">Reference proteome</keyword>
<feature type="transmembrane region" description="Helical" evidence="1">
    <location>
        <begin position="182"/>
        <end position="200"/>
    </location>
</feature>
<feature type="transmembrane region" description="Helical" evidence="1">
    <location>
        <begin position="12"/>
        <end position="36"/>
    </location>
</feature>
<protein>
    <recommendedName>
        <fullName evidence="4">Carotenoid biosynthesis protein</fullName>
    </recommendedName>
</protein>
<feature type="transmembrane region" description="Helical" evidence="1">
    <location>
        <begin position="42"/>
        <end position="60"/>
    </location>
</feature>
<keyword evidence="1" id="KW-0812">Transmembrane</keyword>
<dbReference type="Pfam" id="PF04240">
    <property type="entry name" value="Caroten_synth"/>
    <property type="match status" value="1"/>
</dbReference>
<feature type="transmembrane region" description="Helical" evidence="1">
    <location>
        <begin position="137"/>
        <end position="162"/>
    </location>
</feature>
<proteinExistence type="predicted"/>
<dbReference type="AlphaFoldDB" id="A0A0P6Y3B8"/>
<evidence type="ECO:0000313" key="2">
    <source>
        <dbReference type="EMBL" id="KPL90382.1"/>
    </source>
</evidence>
<dbReference type="EMBL" id="LGKP01000012">
    <property type="protein sequence ID" value="KPL90382.1"/>
    <property type="molecule type" value="Genomic_DNA"/>
</dbReference>
<feature type="transmembrane region" description="Helical" evidence="1">
    <location>
        <begin position="105"/>
        <end position="125"/>
    </location>
</feature>
<dbReference type="InterPro" id="IPR007354">
    <property type="entry name" value="CruF-like"/>
</dbReference>
<name>A0A0P6Y3B8_9CHLR</name>
<gene>
    <name evidence="2" type="ORF">SE18_07175</name>
</gene>
<sequence>MSGVNFVATLRLGHWLWVGYLFVWAWSVPLLAFDLVPAGGEFMATLMLVVPGGLAAWWLVQRYGRMGWLSTGIIGIGSWLTEHLGVSTGWPFGAYQYNGVLLPEIVGVVPLAIPFAWLLVVPGALELSRALMPKAGFWPRVLGAASLAMLFDLVIEPVAVYINRYWTWLESGPIFGIPTANFVAWWALALILAFATEALCRTPINQPAEHTSLTLPIAIYLLNLALFTIVNLTHQQLAAGTLGLLLLAGFGWRLQQQQTRWHWKYDQLTN</sequence>